<dbReference type="Gene3D" id="1.10.10.2830">
    <property type="match status" value="1"/>
</dbReference>
<dbReference type="RefSeq" id="WP_274109658.1">
    <property type="nucleotide sequence ID" value="NZ_JAPCKI010000004.1"/>
</dbReference>
<dbReference type="CDD" id="cd16387">
    <property type="entry name" value="ParB_N_Srx"/>
    <property type="match status" value="1"/>
</dbReference>
<dbReference type="InterPro" id="IPR036086">
    <property type="entry name" value="ParB/Sulfiredoxin_sf"/>
</dbReference>
<proteinExistence type="predicted"/>
<sequence length="323" mass="36152">MNSTTPTANSAPPTEPIEKTKSAFLKECVLIPLSNLTYLKTLRPRVKDSITFQQILSSIRDVGLVEPPVVFPHPINQGHYFVMDGHLRIEALKILGIADVDCLVATDDDTYTYNKRINRMTVVQAHKMIVKAMEHGVSAERLGKTLHLSPATIRNHFRLLDGICPEVIEQLQDKPCPAKTFTILRRMKPIRQIEAAELMSGQNNFTTAFANALLYNTPSNMLVTQAAASDTVSVESMAKMEREMAALQVQNKAIEETYGPDVLHLTVLKRFLEKWMDCAPIVRWLAANQPEYFREFQSIVGTTQIDNSRSSGTTPQQSRGKVA</sequence>
<evidence type="ECO:0000259" key="2">
    <source>
        <dbReference type="SMART" id="SM00470"/>
    </source>
</evidence>
<dbReference type="EMBL" id="JAPCKI010000004">
    <property type="protein sequence ID" value="MDD2177721.1"/>
    <property type="molecule type" value="Genomic_DNA"/>
</dbReference>
<feature type="domain" description="ParB-like N-terminal" evidence="2">
    <location>
        <begin position="29"/>
        <end position="123"/>
    </location>
</feature>
<feature type="region of interest" description="Disordered" evidence="1">
    <location>
        <begin position="304"/>
        <end position="323"/>
    </location>
</feature>
<keyword evidence="4" id="KW-1185">Reference proteome</keyword>
<dbReference type="PANTHER" id="PTHR33375:SF1">
    <property type="entry name" value="CHROMOSOME-PARTITIONING PROTEIN PARB-RELATED"/>
    <property type="match status" value="1"/>
</dbReference>
<dbReference type="Pfam" id="PF07506">
    <property type="entry name" value="RepB"/>
    <property type="match status" value="1"/>
</dbReference>
<dbReference type="InterPro" id="IPR003115">
    <property type="entry name" value="ParB_N"/>
</dbReference>
<dbReference type="SMART" id="SM00470">
    <property type="entry name" value="ParB"/>
    <property type="match status" value="1"/>
</dbReference>
<dbReference type="Proteomes" id="UP001148932">
    <property type="component" value="Unassembled WGS sequence"/>
</dbReference>
<gene>
    <name evidence="3" type="ORF">OIN59_09765</name>
</gene>
<evidence type="ECO:0000313" key="3">
    <source>
        <dbReference type="EMBL" id="MDD2177721.1"/>
    </source>
</evidence>
<accession>A0ABT5RVL2</accession>
<dbReference type="SUPFAM" id="SSF109709">
    <property type="entry name" value="KorB DNA-binding domain-like"/>
    <property type="match status" value="1"/>
</dbReference>
<evidence type="ECO:0000256" key="1">
    <source>
        <dbReference type="SAM" id="MobiDB-lite"/>
    </source>
</evidence>
<name>A0ABT5RVL2_9BURK</name>
<dbReference type="SUPFAM" id="SSF110849">
    <property type="entry name" value="ParB/Sulfiredoxin"/>
    <property type="match status" value="1"/>
</dbReference>
<dbReference type="InterPro" id="IPR050336">
    <property type="entry name" value="Chromosome_partition/occlusion"/>
</dbReference>
<evidence type="ECO:0000313" key="4">
    <source>
        <dbReference type="Proteomes" id="UP001148932"/>
    </source>
</evidence>
<comment type="caution">
    <text evidence="3">The sequence shown here is derived from an EMBL/GenBank/DDBJ whole genome shotgun (WGS) entry which is preliminary data.</text>
</comment>
<dbReference type="Gene3D" id="3.90.1530.10">
    <property type="entry name" value="Conserved hypothetical protein from pyrococcus furiosus pfu- 392566-001, ParB domain"/>
    <property type="match status" value="1"/>
</dbReference>
<dbReference type="PANTHER" id="PTHR33375">
    <property type="entry name" value="CHROMOSOME-PARTITIONING PROTEIN PARB-RELATED"/>
    <property type="match status" value="1"/>
</dbReference>
<dbReference type="Pfam" id="PF02195">
    <property type="entry name" value="ParB_N"/>
    <property type="match status" value="1"/>
</dbReference>
<protein>
    <submittedName>
        <fullName evidence="3">ParB N-terminal domain-containing protein</fullName>
    </submittedName>
</protein>
<organism evidence="3 4">
    <name type="scientific">Acidovorax benzenivorans</name>
    <dbReference type="NCBI Taxonomy" id="2987520"/>
    <lineage>
        <taxon>Bacteria</taxon>
        <taxon>Pseudomonadati</taxon>
        <taxon>Pseudomonadota</taxon>
        <taxon>Betaproteobacteria</taxon>
        <taxon>Burkholderiales</taxon>
        <taxon>Comamonadaceae</taxon>
        <taxon>Acidovorax</taxon>
    </lineage>
</organism>
<reference evidence="3" key="1">
    <citation type="submission" date="2022-10" db="EMBL/GenBank/DDBJ databases">
        <title>Description of microaerobic benzene degrading bacteria.</title>
        <authorList>
            <person name="Bedics A."/>
            <person name="Tancsics A."/>
            <person name="Banerjee S."/>
        </authorList>
    </citation>
    <scope>NUCLEOTIDE SEQUENCE</scope>
    <source>
        <strain evidence="3">D2M1</strain>
    </source>
</reference>
<dbReference type="InterPro" id="IPR011111">
    <property type="entry name" value="Plasmid_RepB"/>
</dbReference>